<keyword evidence="2 5" id="KW-0489">Methyltransferase</keyword>
<proteinExistence type="inferred from homology"/>
<dbReference type="NCBIfam" id="TIGR00312">
    <property type="entry name" value="cbiD"/>
    <property type="match status" value="1"/>
</dbReference>
<dbReference type="GO" id="GO:0008168">
    <property type="term" value="F:methyltransferase activity"/>
    <property type="evidence" value="ECO:0007669"/>
    <property type="project" value="UniProtKB-UniRule"/>
</dbReference>
<comment type="catalytic activity">
    <reaction evidence="5">
        <text>Co-precorrin-5B + S-adenosyl-L-methionine = Co-precorrin-6A + S-adenosyl-L-homocysteine</text>
        <dbReference type="Rhea" id="RHEA:26285"/>
        <dbReference type="ChEBI" id="CHEBI:57856"/>
        <dbReference type="ChEBI" id="CHEBI:59789"/>
        <dbReference type="ChEBI" id="CHEBI:60063"/>
        <dbReference type="ChEBI" id="CHEBI:60064"/>
        <dbReference type="EC" id="2.1.1.195"/>
    </reaction>
</comment>
<evidence type="ECO:0000313" key="7">
    <source>
        <dbReference type="Proteomes" id="UP001198242"/>
    </source>
</evidence>
<dbReference type="InterPro" id="IPR002748">
    <property type="entry name" value="CbiD"/>
</dbReference>
<dbReference type="Proteomes" id="UP001198242">
    <property type="component" value="Unassembled WGS sequence"/>
</dbReference>
<comment type="caution">
    <text evidence="6">The sequence shown here is derived from an EMBL/GenBank/DDBJ whole genome shotgun (WGS) entry which is preliminary data.</text>
</comment>
<comment type="function">
    <text evidence="5">Catalyzes the methylation of C-1 in cobalt-precorrin-5B to form cobalt-precorrin-6A.</text>
</comment>
<dbReference type="AlphaFoldDB" id="A0AAE3E006"/>
<dbReference type="Pfam" id="PF01888">
    <property type="entry name" value="CbiD"/>
    <property type="match status" value="1"/>
</dbReference>
<dbReference type="PANTHER" id="PTHR35863:SF1">
    <property type="entry name" value="COBALT-PRECORRIN-5B C(1)-METHYLTRANSFERASE"/>
    <property type="match status" value="1"/>
</dbReference>
<evidence type="ECO:0000256" key="5">
    <source>
        <dbReference type="HAMAP-Rule" id="MF_00787"/>
    </source>
</evidence>
<evidence type="ECO:0000256" key="3">
    <source>
        <dbReference type="ARBA" id="ARBA00022679"/>
    </source>
</evidence>
<dbReference type="InterPro" id="IPR036074">
    <property type="entry name" value="CbiD_sf"/>
</dbReference>
<dbReference type="Gene3D" id="3.30.2110.10">
    <property type="entry name" value="CbiD-like"/>
    <property type="match status" value="1"/>
</dbReference>
<dbReference type="GO" id="GO:0032259">
    <property type="term" value="P:methylation"/>
    <property type="evidence" value="ECO:0007669"/>
    <property type="project" value="UniProtKB-KW"/>
</dbReference>
<name>A0AAE3E006_9FIRM</name>
<evidence type="ECO:0000313" key="6">
    <source>
        <dbReference type="EMBL" id="MCC2211001.1"/>
    </source>
</evidence>
<dbReference type="EMBL" id="JAJEQM010000012">
    <property type="protein sequence ID" value="MCC2211001.1"/>
    <property type="molecule type" value="Genomic_DNA"/>
</dbReference>
<keyword evidence="4 5" id="KW-0949">S-adenosyl-L-methionine</keyword>
<dbReference type="PIRSF" id="PIRSF026782">
    <property type="entry name" value="CbiD"/>
    <property type="match status" value="1"/>
</dbReference>
<evidence type="ECO:0000256" key="4">
    <source>
        <dbReference type="ARBA" id="ARBA00022691"/>
    </source>
</evidence>
<keyword evidence="1 5" id="KW-0169">Cobalamin biosynthesis</keyword>
<reference evidence="6 7" key="1">
    <citation type="submission" date="2021-10" db="EMBL/GenBank/DDBJ databases">
        <title>Anaerobic single-cell dispensing facilitates the cultivation of human gut bacteria.</title>
        <authorList>
            <person name="Afrizal A."/>
        </authorList>
    </citation>
    <scope>NUCLEOTIDE SEQUENCE [LARGE SCALE GENOMIC DNA]</scope>
    <source>
        <strain evidence="6 7">CLA-AA-H232</strain>
    </source>
</reference>
<dbReference type="EC" id="2.1.1.195" evidence="5"/>
<organism evidence="6 7">
    <name type="scientific">Hominilimicola fabiformis</name>
    <dbReference type="NCBI Taxonomy" id="2885356"/>
    <lineage>
        <taxon>Bacteria</taxon>
        <taxon>Bacillati</taxon>
        <taxon>Bacillota</taxon>
        <taxon>Clostridia</taxon>
        <taxon>Eubacteriales</taxon>
        <taxon>Oscillospiraceae</taxon>
        <taxon>Hominilimicola</taxon>
    </lineage>
</organism>
<dbReference type="PANTHER" id="PTHR35863">
    <property type="entry name" value="COBALT-PRECORRIN-5B C(1)-METHYLTRANSFERASE"/>
    <property type="match status" value="1"/>
</dbReference>
<gene>
    <name evidence="5 6" type="primary">cbiD</name>
    <name evidence="6" type="ORF">LKE05_09400</name>
</gene>
<dbReference type="HAMAP" id="MF_00787">
    <property type="entry name" value="CbiD"/>
    <property type="match status" value="1"/>
</dbReference>
<keyword evidence="7" id="KW-1185">Reference proteome</keyword>
<protein>
    <recommendedName>
        <fullName evidence="5">Cobalt-precorrin-5B C(1)-methyltransferase</fullName>
        <ecNumber evidence="5">2.1.1.195</ecNumber>
    </recommendedName>
    <alternativeName>
        <fullName evidence="5">Cobalt-precorrin-6A synthase</fullName>
    </alternativeName>
</protein>
<dbReference type="SUPFAM" id="SSF111342">
    <property type="entry name" value="CbiD-like"/>
    <property type="match status" value="1"/>
</dbReference>
<keyword evidence="3 5" id="KW-0808">Transferase</keyword>
<comment type="similarity">
    <text evidence="5">Belongs to the CbiD family.</text>
</comment>
<sequence>MKSNRFLKKGYTTGSCAAAAAKAAVMTVLNDEIVITTQITLPKGESISIDITDTQIDGDSVTCTVKKYSGDDPDITNGILVCATVRKNSGGIKIDGGVGVGRVTRNGLDQPVGNAAINSVPRQMIRNSINEICGDYDGGFDVIISVPNGEEIAKKTFNSRLGIEGGISILGTSGIVEPMSEKALLDTIFLELNTRKSAGDSIAVLVPGNYGEDFAKKTFGIKNTVQCSNYIGDAIDYASDLGFSDILIISHMGKLVKLGSGIMNTHSKYADGRMETLALCAALAGVENFADILDCVTTDEAYEIIRDTKTIDILMKRIDKYLKHRSDVNIGAIMFLNKQGIIGKTADVDGILERI</sequence>
<evidence type="ECO:0000256" key="1">
    <source>
        <dbReference type="ARBA" id="ARBA00022573"/>
    </source>
</evidence>
<comment type="pathway">
    <text evidence="5">Cofactor biosynthesis; adenosylcobalamin biosynthesis; cob(II)yrinate a,c-diamide from sirohydrochlorin (anaerobic route): step 6/10.</text>
</comment>
<evidence type="ECO:0000256" key="2">
    <source>
        <dbReference type="ARBA" id="ARBA00022603"/>
    </source>
</evidence>
<accession>A0AAE3E006</accession>
<dbReference type="RefSeq" id="WP_308456648.1">
    <property type="nucleotide sequence ID" value="NZ_JAJEQM010000012.1"/>
</dbReference>
<dbReference type="GO" id="GO:0019251">
    <property type="term" value="P:anaerobic cobalamin biosynthetic process"/>
    <property type="evidence" value="ECO:0007669"/>
    <property type="project" value="UniProtKB-UniRule"/>
</dbReference>